<gene>
    <name evidence="1" type="ORF">CCMP2556_LOCUS31920</name>
</gene>
<protein>
    <submittedName>
        <fullName evidence="1">Uncharacterized protein</fullName>
    </submittedName>
</protein>
<sequence>MRQLMEARVDPRFREVYQTLGPFFADAGFDRSKKVEWIGNLPDLSTPPPRQELIRSVHMFSQELIIVVNFGMTSSTKLTPERFPQLLLLHARPMDVQLKRSFNFNKLRAFLFSRALAGVGLDSDQWVAPGVDRLFDMTEREIHEKYPFPIMPVHFLDRGPKDLGVWWSRYCPNDVCSLQTMRWGHAHPTWTYWALPFLGRWLRRNFRDETLPATGKAIALRVVEIPEDEDLLNVGLWEEKAHKQWCKFDITDPLEFQFLFDWKTKYGNRQGSILRSSMFALGKVASIMKKWKEGTWPSSTIVFWRLLRSFHVFEFHEETLVGGHWG</sequence>
<proteinExistence type="predicted"/>
<accession>A0ABP0NP41</accession>
<name>A0ABP0NP41_9DINO</name>
<dbReference type="EMBL" id="CAXAMN010021962">
    <property type="protein sequence ID" value="CAK9064927.1"/>
    <property type="molecule type" value="Genomic_DNA"/>
</dbReference>
<comment type="caution">
    <text evidence="1">The sequence shown here is derived from an EMBL/GenBank/DDBJ whole genome shotgun (WGS) entry which is preliminary data.</text>
</comment>
<evidence type="ECO:0000313" key="1">
    <source>
        <dbReference type="EMBL" id="CAK9064927.1"/>
    </source>
</evidence>
<reference evidence="1 2" key="1">
    <citation type="submission" date="2024-02" db="EMBL/GenBank/DDBJ databases">
        <authorList>
            <person name="Chen Y."/>
            <person name="Shah S."/>
            <person name="Dougan E. K."/>
            <person name="Thang M."/>
            <person name="Chan C."/>
        </authorList>
    </citation>
    <scope>NUCLEOTIDE SEQUENCE [LARGE SCALE GENOMIC DNA]</scope>
</reference>
<keyword evidence="2" id="KW-1185">Reference proteome</keyword>
<evidence type="ECO:0000313" key="2">
    <source>
        <dbReference type="Proteomes" id="UP001642484"/>
    </source>
</evidence>
<dbReference type="Proteomes" id="UP001642484">
    <property type="component" value="Unassembled WGS sequence"/>
</dbReference>
<organism evidence="1 2">
    <name type="scientific">Durusdinium trenchii</name>
    <dbReference type="NCBI Taxonomy" id="1381693"/>
    <lineage>
        <taxon>Eukaryota</taxon>
        <taxon>Sar</taxon>
        <taxon>Alveolata</taxon>
        <taxon>Dinophyceae</taxon>
        <taxon>Suessiales</taxon>
        <taxon>Symbiodiniaceae</taxon>
        <taxon>Durusdinium</taxon>
    </lineage>
</organism>